<keyword evidence="1" id="KW-0732">Signal</keyword>
<protein>
    <recommendedName>
        <fullName evidence="2">Ice-binding protein C-terminal domain-containing protein</fullName>
    </recommendedName>
</protein>
<organism evidence="3 4">
    <name type="scientific">Sphingomonas changbaiensis NBRC 104936</name>
    <dbReference type="NCBI Taxonomy" id="1219043"/>
    <lineage>
        <taxon>Bacteria</taxon>
        <taxon>Pseudomonadati</taxon>
        <taxon>Pseudomonadota</taxon>
        <taxon>Alphaproteobacteria</taxon>
        <taxon>Sphingomonadales</taxon>
        <taxon>Sphingomonadaceae</taxon>
        <taxon>Sphingomonas</taxon>
    </lineage>
</organism>
<dbReference type="NCBIfam" id="TIGR02595">
    <property type="entry name" value="PEP_CTERM"/>
    <property type="match status" value="1"/>
</dbReference>
<evidence type="ECO:0000313" key="4">
    <source>
        <dbReference type="Proteomes" id="UP000033202"/>
    </source>
</evidence>
<comment type="caution">
    <text evidence="3">The sequence shown here is derived from an EMBL/GenBank/DDBJ whole genome shotgun (WGS) entry which is preliminary data.</text>
</comment>
<evidence type="ECO:0000259" key="2">
    <source>
        <dbReference type="Pfam" id="PF07589"/>
    </source>
</evidence>
<feature type="signal peptide" evidence="1">
    <location>
        <begin position="1"/>
        <end position="20"/>
    </location>
</feature>
<evidence type="ECO:0000313" key="3">
    <source>
        <dbReference type="EMBL" id="GAO39230.1"/>
    </source>
</evidence>
<dbReference type="InterPro" id="IPR013424">
    <property type="entry name" value="Ice-binding_C"/>
</dbReference>
<keyword evidence="4" id="KW-1185">Reference proteome</keyword>
<reference evidence="3 4" key="1">
    <citation type="submission" date="2015-04" db="EMBL/GenBank/DDBJ databases">
        <title>Whole genome shotgun sequence of Sphingomonas changbaiensis NBRC 104936.</title>
        <authorList>
            <person name="Katano-Makiyama Y."/>
            <person name="Hosoyama A."/>
            <person name="Hashimoto M."/>
            <person name="Noguchi M."/>
            <person name="Tsuchikane K."/>
            <person name="Ohji S."/>
            <person name="Yamazoe A."/>
            <person name="Ichikawa N."/>
            <person name="Kimura A."/>
            <person name="Fujita N."/>
        </authorList>
    </citation>
    <scope>NUCLEOTIDE SEQUENCE [LARGE SCALE GENOMIC DNA]</scope>
    <source>
        <strain evidence="3 4">NBRC 104936</strain>
    </source>
</reference>
<proteinExistence type="predicted"/>
<dbReference type="EMBL" id="BBWU01000028">
    <property type="protein sequence ID" value="GAO39230.1"/>
    <property type="molecule type" value="Genomic_DNA"/>
</dbReference>
<accession>A0A0E9MQ21</accession>
<dbReference type="NCBIfam" id="NF035944">
    <property type="entry name" value="PEPxxWA-CTERM"/>
    <property type="match status" value="1"/>
</dbReference>
<evidence type="ECO:0000256" key="1">
    <source>
        <dbReference type="SAM" id="SignalP"/>
    </source>
</evidence>
<name>A0A0E9MQ21_9SPHN</name>
<dbReference type="STRING" id="1219043.SCH01S_28_00900"/>
<sequence length="193" mass="19469">MGNGLKIAAAGLALAFGAAAGEAAVVVHVGTLAPDTFYNTAPAQVSAISNFKPGSTVYFSFRLGSAVELQSSMLLTYTPKGHPAVNAPVQYSLFKGACSATTCTPTGGALDTSPLAPGAALADTLSAGDYFLKVIGATVPSNLASYRIGPTLSATFLAVVPEPATWATMILGFGVIGAMLRRRTTGQSVPTLA</sequence>
<dbReference type="Pfam" id="PF07589">
    <property type="entry name" value="PEP-CTERM"/>
    <property type="match status" value="1"/>
</dbReference>
<feature type="chain" id="PRO_5002429531" description="Ice-binding protein C-terminal domain-containing protein" evidence="1">
    <location>
        <begin position="21"/>
        <end position="193"/>
    </location>
</feature>
<gene>
    <name evidence="3" type="ORF">SCH01S_28_00900</name>
</gene>
<dbReference type="AlphaFoldDB" id="A0A0E9MQ21"/>
<feature type="domain" description="Ice-binding protein C-terminal" evidence="2">
    <location>
        <begin position="160"/>
        <end position="183"/>
    </location>
</feature>
<dbReference type="Proteomes" id="UP000033202">
    <property type="component" value="Unassembled WGS sequence"/>
</dbReference>